<evidence type="ECO:0000256" key="3">
    <source>
        <dbReference type="ARBA" id="ARBA00022691"/>
    </source>
</evidence>
<organism evidence="6 7">
    <name type="scientific">Photorhabdus namnaonensis</name>
    <dbReference type="NCBI Taxonomy" id="1851568"/>
    <lineage>
        <taxon>Bacteria</taxon>
        <taxon>Pseudomonadati</taxon>
        <taxon>Pseudomonadota</taxon>
        <taxon>Gammaproteobacteria</taxon>
        <taxon>Enterobacterales</taxon>
        <taxon>Morganellaceae</taxon>
        <taxon>Photorhabdus</taxon>
    </lineage>
</organism>
<proteinExistence type="predicted"/>
<dbReference type="EMBL" id="LOIC01000009">
    <property type="protein sequence ID" value="OCA56540.1"/>
    <property type="molecule type" value="Genomic_DNA"/>
</dbReference>
<dbReference type="Pfam" id="PF00891">
    <property type="entry name" value="Methyltransf_2"/>
    <property type="match status" value="1"/>
</dbReference>
<dbReference type="InterPro" id="IPR029063">
    <property type="entry name" value="SAM-dependent_MTases_sf"/>
</dbReference>
<accession>A0A1B8YN10</accession>
<dbReference type="PANTHER" id="PTHR43712">
    <property type="entry name" value="PUTATIVE (AFU_ORTHOLOGUE AFUA_4G14580)-RELATED"/>
    <property type="match status" value="1"/>
</dbReference>
<dbReference type="Proteomes" id="UP000092665">
    <property type="component" value="Unassembled WGS sequence"/>
</dbReference>
<name>A0A1B8YN10_9GAMM</name>
<feature type="active site" description="Proton acceptor" evidence="4">
    <location>
        <position position="231"/>
    </location>
</feature>
<dbReference type="AlphaFoldDB" id="A0A1B8YN10"/>
<keyword evidence="3" id="KW-0949">S-adenosyl-L-methionine</keyword>
<dbReference type="Gene3D" id="3.40.50.150">
    <property type="entry name" value="Vaccinia Virus protein VP39"/>
    <property type="match status" value="1"/>
</dbReference>
<dbReference type="GO" id="GO:0008171">
    <property type="term" value="F:O-methyltransferase activity"/>
    <property type="evidence" value="ECO:0007669"/>
    <property type="project" value="InterPro"/>
</dbReference>
<dbReference type="PANTHER" id="PTHR43712:SF2">
    <property type="entry name" value="O-METHYLTRANSFERASE CICE"/>
    <property type="match status" value="1"/>
</dbReference>
<dbReference type="SUPFAM" id="SSF46785">
    <property type="entry name" value="Winged helix' DNA-binding domain"/>
    <property type="match status" value="1"/>
</dbReference>
<dbReference type="GO" id="GO:0032259">
    <property type="term" value="P:methylation"/>
    <property type="evidence" value="ECO:0007669"/>
    <property type="project" value="UniProtKB-KW"/>
</dbReference>
<feature type="domain" description="O-methyltransferase C-terminal" evidence="5">
    <location>
        <begin position="110"/>
        <end position="298"/>
    </location>
</feature>
<keyword evidence="2 6" id="KW-0808">Transferase</keyword>
<comment type="caution">
    <text evidence="6">The sequence shown here is derived from an EMBL/GenBank/DDBJ whole genome shotgun (WGS) entry which is preliminary data.</text>
</comment>
<protein>
    <submittedName>
        <fullName evidence="6">Multifunctional cyclase-dehydratase-3-O-methyl transferase TcmN</fullName>
        <ecNumber evidence="6">2.1.1.-</ecNumber>
    </submittedName>
</protein>
<gene>
    <name evidence="6" type="primary">tcmN_3</name>
    <name evidence="6" type="ORF">Phpb_00271</name>
</gene>
<dbReference type="SUPFAM" id="SSF53335">
    <property type="entry name" value="S-adenosyl-L-methionine-dependent methyltransferases"/>
    <property type="match status" value="1"/>
</dbReference>
<sequence>MLVELIASYRKSIAIYTFVDTGLSVHFKDGAYMDINELASQCGIDYSRLNRLCDLLIEIGVLVSSDDKVALSDGCRALADPESIESSMIKWEFDSDFWNAWLMYPKSLLENNGKSAFEIAHGKPIFEYLDSNELLRAKFNSLMSKNSDKMIEKLFDIYDFSQHDKILDVGGGRGNLLIKISEKVKVKGKHYAVLDRYNKSPAYENIDFIDGDFFKSIPSGYDLYILKNIIHDWSDNESILILENCRKAMNNNATILLITLMKKPQSKFVKYLDILMDMTSLGQERNLTEFECLANRAGLIIQDVKDIDESYSIIQLGVK</sequence>
<evidence type="ECO:0000313" key="6">
    <source>
        <dbReference type="EMBL" id="OCA56540.1"/>
    </source>
</evidence>
<keyword evidence="1 6" id="KW-0489">Methyltransferase</keyword>
<evidence type="ECO:0000313" key="7">
    <source>
        <dbReference type="Proteomes" id="UP000092665"/>
    </source>
</evidence>
<evidence type="ECO:0000259" key="5">
    <source>
        <dbReference type="Pfam" id="PF00891"/>
    </source>
</evidence>
<evidence type="ECO:0000256" key="1">
    <source>
        <dbReference type="ARBA" id="ARBA00022603"/>
    </source>
</evidence>
<dbReference type="RefSeq" id="WP_065388831.1">
    <property type="nucleotide sequence ID" value="NZ_CAWMQN010000009.1"/>
</dbReference>
<reference evidence="7" key="1">
    <citation type="submission" date="2015-11" db="EMBL/GenBank/DDBJ databases">
        <authorList>
            <person name="Tobias N.J."/>
            <person name="Mishra B."/>
            <person name="Gupta D.K."/>
            <person name="Thines M."/>
            <person name="Stinear T.P."/>
            <person name="Bode H.B."/>
        </authorList>
    </citation>
    <scope>NUCLEOTIDE SEQUENCE [LARGE SCALE GENOMIC DNA]</scope>
    <source>
        <strain evidence="7">PB45.5</strain>
    </source>
</reference>
<evidence type="ECO:0000256" key="2">
    <source>
        <dbReference type="ARBA" id="ARBA00022679"/>
    </source>
</evidence>
<dbReference type="PATRIC" id="fig|29488.15.peg.304"/>
<keyword evidence="7" id="KW-1185">Reference proteome</keyword>
<dbReference type="InterPro" id="IPR001077">
    <property type="entry name" value="COMT_C"/>
</dbReference>
<dbReference type="Gene3D" id="1.10.10.10">
    <property type="entry name" value="Winged helix-like DNA-binding domain superfamily/Winged helix DNA-binding domain"/>
    <property type="match status" value="1"/>
</dbReference>
<dbReference type="InterPro" id="IPR036390">
    <property type="entry name" value="WH_DNA-bd_sf"/>
</dbReference>
<dbReference type="EC" id="2.1.1.-" evidence="6"/>
<dbReference type="InterPro" id="IPR036388">
    <property type="entry name" value="WH-like_DNA-bd_sf"/>
</dbReference>
<dbReference type="InterPro" id="IPR016461">
    <property type="entry name" value="COMT-like"/>
</dbReference>
<dbReference type="PROSITE" id="PS51683">
    <property type="entry name" value="SAM_OMT_II"/>
    <property type="match status" value="1"/>
</dbReference>
<dbReference type="PIRSF" id="PIRSF005739">
    <property type="entry name" value="O-mtase"/>
    <property type="match status" value="1"/>
</dbReference>
<evidence type="ECO:0000256" key="4">
    <source>
        <dbReference type="PIRSR" id="PIRSR005739-1"/>
    </source>
</evidence>